<feature type="region of interest" description="Disordered" evidence="6">
    <location>
        <begin position="1"/>
        <end position="21"/>
    </location>
</feature>
<dbReference type="PANTHER" id="PTHR12718:SF2">
    <property type="entry name" value="SPLICEOSOME-ASSOCIATED PROTEIN CWC15 HOMOLOG"/>
    <property type="match status" value="1"/>
</dbReference>
<evidence type="ECO:0000256" key="1">
    <source>
        <dbReference type="ARBA" id="ARBA00003777"/>
    </source>
</evidence>
<evidence type="ECO:0000256" key="2">
    <source>
        <dbReference type="ARBA" id="ARBA00006644"/>
    </source>
</evidence>
<protein>
    <recommendedName>
        <fullName evidence="3">Pre-mRNA-splicing factor CWC15</fullName>
    </recommendedName>
</protein>
<gene>
    <name evidence="7" type="ORF">RI543_001988</name>
</gene>
<evidence type="ECO:0000313" key="8">
    <source>
        <dbReference type="Proteomes" id="UP001306508"/>
    </source>
</evidence>
<organism evidence="7 8">
    <name type="scientific">Arxiozyma heterogenica</name>
    <dbReference type="NCBI Taxonomy" id="278026"/>
    <lineage>
        <taxon>Eukaryota</taxon>
        <taxon>Fungi</taxon>
        <taxon>Dikarya</taxon>
        <taxon>Ascomycota</taxon>
        <taxon>Saccharomycotina</taxon>
        <taxon>Saccharomycetes</taxon>
        <taxon>Saccharomycetales</taxon>
        <taxon>Saccharomycetaceae</taxon>
        <taxon>Arxiozyma</taxon>
    </lineage>
</organism>
<dbReference type="GO" id="GO:0003723">
    <property type="term" value="F:RNA binding"/>
    <property type="evidence" value="ECO:0007669"/>
    <property type="project" value="TreeGrafter"/>
</dbReference>
<evidence type="ECO:0000256" key="6">
    <source>
        <dbReference type="SAM" id="MobiDB-lite"/>
    </source>
</evidence>
<comment type="caution">
    <text evidence="7">The sequence shown here is derived from an EMBL/GenBank/DDBJ whole genome shotgun (WGS) entry which is preliminary data.</text>
</comment>
<feature type="region of interest" description="Disordered" evidence="6">
    <location>
        <begin position="164"/>
        <end position="191"/>
    </location>
</feature>
<dbReference type="EMBL" id="JAWIZZ010000040">
    <property type="protein sequence ID" value="KAK5780861.1"/>
    <property type="molecule type" value="Genomic_DNA"/>
</dbReference>
<name>A0AAN7W492_9SACH</name>
<reference evidence="8" key="1">
    <citation type="submission" date="2023-07" db="EMBL/GenBank/DDBJ databases">
        <title>A draft genome of Kazachstania heterogenica Y-27499.</title>
        <authorList>
            <person name="Donic C."/>
            <person name="Kralova J.S."/>
            <person name="Fidel L."/>
            <person name="Ben-Dor S."/>
            <person name="Jung S."/>
        </authorList>
    </citation>
    <scope>NUCLEOTIDE SEQUENCE [LARGE SCALE GENOMIC DNA]</scope>
    <source>
        <strain evidence="8">Y27499</strain>
    </source>
</reference>
<comment type="similarity">
    <text evidence="2">Belongs to the CWC15 family.</text>
</comment>
<dbReference type="GO" id="GO:0071013">
    <property type="term" value="C:catalytic step 2 spliceosome"/>
    <property type="evidence" value="ECO:0007669"/>
    <property type="project" value="TreeGrafter"/>
</dbReference>
<dbReference type="AlphaFoldDB" id="A0AAN7W492"/>
<accession>A0AAN7W492</accession>
<keyword evidence="5" id="KW-0508">mRNA splicing</keyword>
<feature type="compositionally biased region" description="Acidic residues" evidence="6">
    <location>
        <begin position="108"/>
        <end position="119"/>
    </location>
</feature>
<keyword evidence="4" id="KW-0507">mRNA processing</keyword>
<feature type="compositionally biased region" description="Low complexity" evidence="6">
    <location>
        <begin position="179"/>
        <end position="191"/>
    </location>
</feature>
<dbReference type="InterPro" id="IPR006973">
    <property type="entry name" value="Cwf_Cwc_15"/>
</dbReference>
<dbReference type="PANTHER" id="PTHR12718">
    <property type="entry name" value="CELL CYCLE CONTROL PROTEIN CWF15"/>
    <property type="match status" value="1"/>
</dbReference>
<dbReference type="GO" id="GO:0045292">
    <property type="term" value="P:mRNA cis splicing, via spliceosome"/>
    <property type="evidence" value="ECO:0007669"/>
    <property type="project" value="TreeGrafter"/>
</dbReference>
<evidence type="ECO:0000256" key="3">
    <source>
        <dbReference type="ARBA" id="ARBA00020693"/>
    </source>
</evidence>
<comment type="function">
    <text evidence="1">Involved in pre-mRNA splicing.</text>
</comment>
<feature type="compositionally biased region" description="Low complexity" evidence="6">
    <location>
        <begin position="98"/>
        <end position="107"/>
    </location>
</feature>
<proteinExistence type="inferred from homology"/>
<evidence type="ECO:0000313" key="7">
    <source>
        <dbReference type="EMBL" id="KAK5780861.1"/>
    </source>
</evidence>
<dbReference type="Pfam" id="PF04889">
    <property type="entry name" value="Cwf_Cwc_15"/>
    <property type="match status" value="1"/>
</dbReference>
<keyword evidence="8" id="KW-1185">Reference proteome</keyword>
<evidence type="ECO:0000256" key="5">
    <source>
        <dbReference type="ARBA" id="ARBA00023187"/>
    </source>
</evidence>
<sequence>MTTSHRPQLEARSGAKVSRYVPTSTEHARLLPGHKKIKYRDQIAGKSKDEAKCNINKNIKDNVGSIVLEKNYLENTELQELKKVLSIEDKDTQDISDKSNNSSSDINYSDDDEEDEKEIEQLQEELALLKQKRLAKEKKEEQCLEDDIKDVKVPISQIKKKSWRQGTTFSRDKNKVSKKSNQSSTNNLNTSKTYVNNITQSVYHKEFMKKFVK</sequence>
<evidence type="ECO:0000256" key="4">
    <source>
        <dbReference type="ARBA" id="ARBA00022664"/>
    </source>
</evidence>
<dbReference type="Proteomes" id="UP001306508">
    <property type="component" value="Unassembled WGS sequence"/>
</dbReference>
<feature type="region of interest" description="Disordered" evidence="6">
    <location>
        <begin position="91"/>
        <end position="119"/>
    </location>
</feature>